<evidence type="ECO:0000256" key="3">
    <source>
        <dbReference type="ARBA" id="ARBA00022606"/>
    </source>
</evidence>
<dbReference type="PANTHER" id="PTHR21137">
    <property type="entry name" value="ODORANT RECEPTOR"/>
    <property type="match status" value="1"/>
</dbReference>
<accession>A0A1A9V835</accession>
<keyword evidence="4 10" id="KW-0812">Transmembrane</keyword>
<keyword evidence="8" id="KW-0675">Receptor</keyword>
<evidence type="ECO:0000256" key="9">
    <source>
        <dbReference type="ARBA" id="ARBA00023224"/>
    </source>
</evidence>
<evidence type="ECO:0000256" key="8">
    <source>
        <dbReference type="ARBA" id="ARBA00023170"/>
    </source>
</evidence>
<feature type="transmembrane region" description="Helical" evidence="10">
    <location>
        <begin position="386"/>
        <end position="407"/>
    </location>
</feature>
<organism evidence="11 12">
    <name type="scientific">Glossina austeni</name>
    <name type="common">Savannah tsetse fly</name>
    <dbReference type="NCBI Taxonomy" id="7395"/>
    <lineage>
        <taxon>Eukaryota</taxon>
        <taxon>Metazoa</taxon>
        <taxon>Ecdysozoa</taxon>
        <taxon>Arthropoda</taxon>
        <taxon>Hexapoda</taxon>
        <taxon>Insecta</taxon>
        <taxon>Pterygota</taxon>
        <taxon>Neoptera</taxon>
        <taxon>Endopterygota</taxon>
        <taxon>Diptera</taxon>
        <taxon>Brachycera</taxon>
        <taxon>Muscomorpha</taxon>
        <taxon>Hippoboscoidea</taxon>
        <taxon>Glossinidae</taxon>
        <taxon>Glossina</taxon>
    </lineage>
</organism>
<evidence type="ECO:0000256" key="1">
    <source>
        <dbReference type="ARBA" id="ARBA00004651"/>
    </source>
</evidence>
<dbReference type="STRING" id="7395.A0A1A9V835"/>
<evidence type="ECO:0008006" key="13">
    <source>
        <dbReference type="Google" id="ProtNLM"/>
    </source>
</evidence>
<feature type="transmembrane region" description="Helical" evidence="10">
    <location>
        <begin position="362"/>
        <end position="380"/>
    </location>
</feature>
<keyword evidence="6 10" id="KW-1133">Transmembrane helix</keyword>
<keyword evidence="12" id="KW-1185">Reference proteome</keyword>
<dbReference type="AlphaFoldDB" id="A0A1A9V835"/>
<evidence type="ECO:0000256" key="4">
    <source>
        <dbReference type="ARBA" id="ARBA00022692"/>
    </source>
</evidence>
<dbReference type="InterPro" id="IPR004117">
    <property type="entry name" value="7tm6_olfct_rcpt"/>
</dbReference>
<evidence type="ECO:0000256" key="10">
    <source>
        <dbReference type="SAM" id="Phobius"/>
    </source>
</evidence>
<evidence type="ECO:0000256" key="5">
    <source>
        <dbReference type="ARBA" id="ARBA00022725"/>
    </source>
</evidence>
<protein>
    <recommendedName>
        <fullName evidence="13">Odorant receptor</fullName>
    </recommendedName>
</protein>
<keyword evidence="5" id="KW-0552">Olfaction</keyword>
<comment type="subcellular location">
    <subcellularLocation>
        <location evidence="1">Cell membrane</location>
        <topology evidence="1">Multi-pass membrane protein</topology>
    </subcellularLocation>
</comment>
<dbReference type="Pfam" id="PF02949">
    <property type="entry name" value="7tm_6"/>
    <property type="match status" value="3"/>
</dbReference>
<dbReference type="VEuPathDB" id="VectorBase:GAUT028888"/>
<dbReference type="PANTHER" id="PTHR21137:SF35">
    <property type="entry name" value="ODORANT RECEPTOR 19A-RELATED"/>
    <property type="match status" value="1"/>
</dbReference>
<proteinExistence type="predicted"/>
<evidence type="ECO:0000313" key="12">
    <source>
        <dbReference type="Proteomes" id="UP000078200"/>
    </source>
</evidence>
<dbReference type="GO" id="GO:0005886">
    <property type="term" value="C:plasma membrane"/>
    <property type="evidence" value="ECO:0007669"/>
    <property type="project" value="UniProtKB-SubCell"/>
</dbReference>
<feature type="transmembrane region" description="Helical" evidence="10">
    <location>
        <begin position="68"/>
        <end position="87"/>
    </location>
</feature>
<sequence>MRIEWWSKLNSTAAYRRFWFCFRILGVAEFRYKALAQFYVICLTLFVTVYCPIHLLIGLLMLTDAGDFFKNLSMTLTSLVCSLKYFFLRLNLNKIHQVIKIYSELDKRASTADECDYFIRHHQRKADLAIKIFFFIYLGTNTFAFVGAVVDQRLMFPAWFPFDWKSSSTLYWSALLYQFIGVNMLIVQNLVNDTVGPMSLCLLSGHVHLLAMRVARIGYNNRKSQKYHEDELKLCIEDHQKLLKAFKLLESSMSWLQFILFFTSGLNTCLGIEEFEHLPYSIFASNWIEQSRNYRQDTTIFLQMALKSVTMVAGGIVEINLDSFFAIYKAAYSLFTAILTMKSIDVPSIHSPANLADQDLQIDFIGLNTCLGIVNFLFYSRILYDYIYYGCFLLASGVEVFPCYFYGSVLLEEFKHLPYAVFSSNWIEQSRNYRQDTTIFLEMALKSVTMLAGESNSGAPNIKGINQFPNPEIIMGVTIKKIIALVFPKTAPIMYNRKQEERLCVRFA</sequence>
<dbReference type="GO" id="GO:0005549">
    <property type="term" value="F:odorant binding"/>
    <property type="evidence" value="ECO:0007669"/>
    <property type="project" value="InterPro"/>
</dbReference>
<keyword evidence="3" id="KW-0716">Sensory transduction</keyword>
<evidence type="ECO:0000313" key="11">
    <source>
        <dbReference type="EnsemblMetazoa" id="GAUT028888-PA"/>
    </source>
</evidence>
<dbReference type="GO" id="GO:0007165">
    <property type="term" value="P:signal transduction"/>
    <property type="evidence" value="ECO:0007669"/>
    <property type="project" value="UniProtKB-KW"/>
</dbReference>
<dbReference type="Proteomes" id="UP000078200">
    <property type="component" value="Unassembled WGS sequence"/>
</dbReference>
<evidence type="ECO:0000256" key="6">
    <source>
        <dbReference type="ARBA" id="ARBA00022989"/>
    </source>
</evidence>
<reference evidence="11" key="1">
    <citation type="submission" date="2020-05" db="UniProtKB">
        <authorList>
            <consortium name="EnsemblMetazoa"/>
        </authorList>
    </citation>
    <scope>IDENTIFICATION</scope>
    <source>
        <strain evidence="11">TTRI</strain>
    </source>
</reference>
<keyword evidence="9" id="KW-0807">Transducer</keyword>
<name>A0A1A9V835_GLOAU</name>
<keyword evidence="7 10" id="KW-0472">Membrane</keyword>
<feature type="transmembrane region" description="Helical" evidence="10">
    <location>
        <begin position="128"/>
        <end position="150"/>
    </location>
</feature>
<feature type="transmembrane region" description="Helical" evidence="10">
    <location>
        <begin position="300"/>
        <end position="317"/>
    </location>
</feature>
<dbReference type="GO" id="GO:0004984">
    <property type="term" value="F:olfactory receptor activity"/>
    <property type="evidence" value="ECO:0007669"/>
    <property type="project" value="InterPro"/>
</dbReference>
<evidence type="ECO:0000256" key="7">
    <source>
        <dbReference type="ARBA" id="ARBA00023136"/>
    </source>
</evidence>
<feature type="transmembrane region" description="Helical" evidence="10">
    <location>
        <begin position="38"/>
        <end position="62"/>
    </location>
</feature>
<dbReference type="EnsemblMetazoa" id="GAUT028888-RA">
    <property type="protein sequence ID" value="GAUT028888-PA"/>
    <property type="gene ID" value="GAUT028888"/>
</dbReference>
<feature type="transmembrane region" description="Helical" evidence="10">
    <location>
        <begin position="170"/>
        <end position="191"/>
    </location>
</feature>
<evidence type="ECO:0000256" key="2">
    <source>
        <dbReference type="ARBA" id="ARBA00022475"/>
    </source>
</evidence>
<keyword evidence="2" id="KW-1003">Cell membrane</keyword>